<dbReference type="PANTHER" id="PTHR43544:SF7">
    <property type="entry name" value="NADB-LER2"/>
    <property type="match status" value="1"/>
</dbReference>
<proteinExistence type="inferred from homology"/>
<reference evidence="4 5" key="1">
    <citation type="journal article" date="2024" name="Nat. Commun.">
        <title>Phylogenomics reveals the evolutionary origins of lichenization in chlorophyte algae.</title>
        <authorList>
            <person name="Puginier C."/>
            <person name="Libourel C."/>
            <person name="Otte J."/>
            <person name="Skaloud P."/>
            <person name="Haon M."/>
            <person name="Grisel S."/>
            <person name="Petersen M."/>
            <person name="Berrin J.G."/>
            <person name="Delaux P.M."/>
            <person name="Dal Grande F."/>
            <person name="Keller J."/>
        </authorList>
    </citation>
    <scope>NUCLEOTIDE SEQUENCE [LARGE SCALE GENOMIC DNA]</scope>
    <source>
        <strain evidence="4 5">SAG 216-7</strain>
    </source>
</reference>
<dbReference type="CDD" id="cd05325">
    <property type="entry name" value="carb_red_sniffer_like_SDR_c"/>
    <property type="match status" value="1"/>
</dbReference>
<protein>
    <recommendedName>
        <fullName evidence="6">NAD(P)-binding protein</fullName>
    </recommendedName>
</protein>
<dbReference type="InterPro" id="IPR051468">
    <property type="entry name" value="Fungal_SecMetab_SDRs"/>
</dbReference>
<evidence type="ECO:0000256" key="1">
    <source>
        <dbReference type="ARBA" id="ARBA00022857"/>
    </source>
</evidence>
<evidence type="ECO:0000313" key="5">
    <source>
        <dbReference type="Proteomes" id="UP001491310"/>
    </source>
</evidence>
<evidence type="ECO:0000313" key="4">
    <source>
        <dbReference type="EMBL" id="KAK9905457.1"/>
    </source>
</evidence>
<accession>A0ABR2YH54</accession>
<keyword evidence="2" id="KW-0560">Oxidoreductase</keyword>
<name>A0ABR2YH54_9CHLO</name>
<dbReference type="Proteomes" id="UP001491310">
    <property type="component" value="Unassembled WGS sequence"/>
</dbReference>
<organism evidence="4 5">
    <name type="scientific">Coccomyxa subellipsoidea</name>
    <dbReference type="NCBI Taxonomy" id="248742"/>
    <lineage>
        <taxon>Eukaryota</taxon>
        <taxon>Viridiplantae</taxon>
        <taxon>Chlorophyta</taxon>
        <taxon>core chlorophytes</taxon>
        <taxon>Trebouxiophyceae</taxon>
        <taxon>Trebouxiophyceae incertae sedis</taxon>
        <taxon>Coccomyxaceae</taxon>
        <taxon>Coccomyxa</taxon>
    </lineage>
</organism>
<comment type="similarity">
    <text evidence="3">Belongs to the short-chain dehydrogenases/reductases (SDR) family.</text>
</comment>
<dbReference type="PRINTS" id="PR00080">
    <property type="entry name" value="SDRFAMILY"/>
</dbReference>
<evidence type="ECO:0000256" key="2">
    <source>
        <dbReference type="ARBA" id="ARBA00023002"/>
    </source>
</evidence>
<comment type="caution">
    <text evidence="4">The sequence shown here is derived from an EMBL/GenBank/DDBJ whole genome shotgun (WGS) entry which is preliminary data.</text>
</comment>
<dbReference type="InterPro" id="IPR036291">
    <property type="entry name" value="NAD(P)-bd_dom_sf"/>
</dbReference>
<keyword evidence="1" id="KW-0521">NADP</keyword>
<dbReference type="PRINTS" id="PR00081">
    <property type="entry name" value="GDHRDH"/>
</dbReference>
<dbReference type="Pfam" id="PF00106">
    <property type="entry name" value="adh_short"/>
    <property type="match status" value="2"/>
</dbReference>
<dbReference type="InterPro" id="IPR002347">
    <property type="entry name" value="SDR_fam"/>
</dbReference>
<keyword evidence="5" id="KW-1185">Reference proteome</keyword>
<dbReference type="SUPFAM" id="SSF51735">
    <property type="entry name" value="NAD(P)-binding Rossmann-fold domains"/>
    <property type="match status" value="1"/>
</dbReference>
<gene>
    <name evidence="4" type="ORF">WJX75_000216</name>
</gene>
<sequence length="265" mass="28033">MTINNEHNKQLVWVVSGASRGLGLEYVVQLLQRGHRVVATARNPQKAQGLTSLAAKYGDALTLVPLDVLDPATIKAAAASISKAYPEGVDVLINNAGVSGTIARSSEQDEDEFRTILRTNTLGAFLVLKAMLPLIKKGTKKQIVNISSTLGSIGEEAKFLKENPEENNTRVMASNAVGYRASKAALNAITVAMAVDLKKDGITVISMCPGWVATDMGSTATGTLGIEAPPLEAPESISCQLKVIDGLTLEKSGTFFNHEGAVVPY</sequence>
<dbReference type="EMBL" id="JALJOT010000011">
    <property type="protein sequence ID" value="KAK9905457.1"/>
    <property type="molecule type" value="Genomic_DNA"/>
</dbReference>
<evidence type="ECO:0008006" key="6">
    <source>
        <dbReference type="Google" id="ProtNLM"/>
    </source>
</evidence>
<dbReference type="Gene3D" id="3.40.50.720">
    <property type="entry name" value="NAD(P)-binding Rossmann-like Domain"/>
    <property type="match status" value="1"/>
</dbReference>
<evidence type="ECO:0000256" key="3">
    <source>
        <dbReference type="RuleBase" id="RU000363"/>
    </source>
</evidence>
<dbReference type="PANTHER" id="PTHR43544">
    <property type="entry name" value="SHORT-CHAIN DEHYDROGENASE/REDUCTASE"/>
    <property type="match status" value="1"/>
</dbReference>